<keyword evidence="1" id="KW-0812">Transmembrane</keyword>
<evidence type="ECO:0000313" key="2">
    <source>
        <dbReference type="EMBL" id="WEU69929.1"/>
    </source>
</evidence>
<dbReference type="RefSeq" id="YP_011108691.1">
    <property type="nucleotide sequence ID" value="NC_091965.1"/>
</dbReference>
<keyword evidence="3" id="KW-1185">Reference proteome</keyword>
<feature type="transmembrane region" description="Helical" evidence="1">
    <location>
        <begin position="6"/>
        <end position="24"/>
    </location>
</feature>
<dbReference type="Proteomes" id="UP001269161">
    <property type="component" value="Segment"/>
</dbReference>
<reference evidence="2" key="1">
    <citation type="submission" date="2023-01" db="EMBL/GenBank/DDBJ databases">
        <title>New crAssphage isolates infecting Bacteroides cellulosilyticus.</title>
        <authorList>
            <person name="Papudeshi B."/>
            <person name="Vega A.A."/>
            <person name="Souza C."/>
            <person name="Giles S.K."/>
            <person name="Mallawaarachchi V."/>
            <person name="Roach M.J."/>
            <person name="An M."/>
            <person name="Jacobson N."/>
            <person name="McNair K."/>
            <person name="Mora M.F."/>
            <person name="Pastrana K."/>
            <person name="Leigh C."/>
            <person name="Cram C."/>
            <person name="Plewa W.S."/>
            <person name="Grigson S.R."/>
            <person name="Bouras G.S."/>
            <person name="Decewicz P."/>
            <person name="Luque A."/>
            <person name="Droit L."/>
            <person name="Handley S."/>
            <person name="Segall A.M."/>
            <person name="Dinsdale E.A."/>
            <person name="Edwards R.A."/>
        </authorList>
    </citation>
    <scope>NUCLEOTIDE SEQUENCE</scope>
    <source>
        <strain evidence="2">Bc11</strain>
    </source>
</reference>
<sequence>MNKTSWILLIVVILLMIVIVISPVKEGDKPIIIYDTAFVDKEPYDSIKIEIKIKYKTIDSIRYETSKRLQYIDSISNDSAVKLFYKLVEGE</sequence>
<evidence type="ECO:0000256" key="1">
    <source>
        <dbReference type="SAM" id="Phobius"/>
    </source>
</evidence>
<accession>A0AAF0ID17</accession>
<name>A0AAF0ID17_9CAUD</name>
<dbReference type="EMBL" id="OQ198719">
    <property type="protein sequence ID" value="WEU69929.1"/>
    <property type="molecule type" value="Genomic_DNA"/>
</dbReference>
<evidence type="ECO:0000313" key="3">
    <source>
        <dbReference type="Proteomes" id="UP001269161"/>
    </source>
</evidence>
<keyword evidence="1" id="KW-0472">Membrane</keyword>
<keyword evidence="1" id="KW-1133">Transmembrane helix</keyword>
<organism evidence="2 3">
    <name type="scientific">Caudoviricetes sp. 'Rudgehvirus jaberico'</name>
    <dbReference type="NCBI Taxonomy" id="3028515"/>
    <lineage>
        <taxon>Viruses</taxon>
        <taxon>Duplodnaviria</taxon>
        <taxon>Heunggongvirae</taxon>
        <taxon>Uroviricota</taxon>
        <taxon>Caudoviricetes</taxon>
        <taxon>Crassvirales</taxon>
        <taxon>Intestiviridae</taxon>
        <taxon>Crudevirinae</taxon>
    </lineage>
</organism>
<protein>
    <submittedName>
        <fullName evidence="2">Uncharacterized protein</fullName>
    </submittedName>
</protein>
<proteinExistence type="predicted"/>